<dbReference type="GO" id="GO:0008911">
    <property type="term" value="F:lactaldehyde dehydrogenase (NAD+) activity"/>
    <property type="evidence" value="ECO:0007669"/>
    <property type="project" value="TreeGrafter"/>
</dbReference>
<evidence type="ECO:0000313" key="5">
    <source>
        <dbReference type="Proteomes" id="UP000241639"/>
    </source>
</evidence>
<dbReference type="PANTHER" id="PTHR42991:SF1">
    <property type="entry name" value="ALDEHYDE DEHYDROGENASE"/>
    <property type="match status" value="1"/>
</dbReference>
<dbReference type="Gene3D" id="3.40.309.10">
    <property type="entry name" value="Aldehyde Dehydrogenase, Chain A, domain 2"/>
    <property type="match status" value="1"/>
</dbReference>
<dbReference type="InterPro" id="IPR016161">
    <property type="entry name" value="Ald_DH/histidinol_DH"/>
</dbReference>
<feature type="domain" description="Aldehyde dehydrogenase" evidence="3">
    <location>
        <begin position="5"/>
        <end position="138"/>
    </location>
</feature>
<dbReference type="SUPFAM" id="SSF53720">
    <property type="entry name" value="ALDH-like"/>
    <property type="match status" value="1"/>
</dbReference>
<dbReference type="InterPro" id="IPR051020">
    <property type="entry name" value="ALDH-related_metabolic_enz"/>
</dbReference>
<protein>
    <submittedName>
        <fullName evidence="4">Aldehyde dehydrogenase family protein</fullName>
    </submittedName>
</protein>
<dbReference type="AlphaFoldDB" id="A0A2T4Z986"/>
<accession>A0A2T4Z986</accession>
<dbReference type="PANTHER" id="PTHR42991">
    <property type="entry name" value="ALDEHYDE DEHYDROGENASE"/>
    <property type="match status" value="1"/>
</dbReference>
<dbReference type="InterPro" id="IPR015590">
    <property type="entry name" value="Aldehyde_DH_dom"/>
</dbReference>
<proteinExistence type="inferred from homology"/>
<dbReference type="Pfam" id="PF00171">
    <property type="entry name" value="Aldedh"/>
    <property type="match status" value="1"/>
</dbReference>
<sequence>MVVWWIEEARAQGAELIRGGTRTGATVEPTILLNPPREAKVVCEEVFGPVVSILPYATIEEAIAEANRSDFGLQAGLFTNRMDLAYQVAQQLETGGIVINGTSNFRLDHWPYGGVKNSGIGREGPRYAIREMTETKMVVMRVPEGRGKFS</sequence>
<dbReference type="InterPro" id="IPR016163">
    <property type="entry name" value="Ald_DH_C"/>
</dbReference>
<dbReference type="Proteomes" id="UP000241639">
    <property type="component" value="Unassembled WGS sequence"/>
</dbReference>
<organism evidence="4 5">
    <name type="scientific">Desmospora activa DSM 45169</name>
    <dbReference type="NCBI Taxonomy" id="1121389"/>
    <lineage>
        <taxon>Bacteria</taxon>
        <taxon>Bacillati</taxon>
        <taxon>Bacillota</taxon>
        <taxon>Bacilli</taxon>
        <taxon>Bacillales</taxon>
        <taxon>Thermoactinomycetaceae</taxon>
        <taxon>Desmospora</taxon>
    </lineage>
</organism>
<evidence type="ECO:0000259" key="3">
    <source>
        <dbReference type="Pfam" id="PF00171"/>
    </source>
</evidence>
<comment type="similarity">
    <text evidence="1">Belongs to the aldehyde dehydrogenase family.</text>
</comment>
<reference evidence="4 5" key="1">
    <citation type="submission" date="2018-04" db="EMBL/GenBank/DDBJ databases">
        <title>Genomic Encyclopedia of Archaeal and Bacterial Type Strains, Phase II (KMG-II): from individual species to whole genera.</title>
        <authorList>
            <person name="Goeker M."/>
        </authorList>
    </citation>
    <scope>NUCLEOTIDE SEQUENCE [LARGE SCALE GENOMIC DNA]</scope>
    <source>
        <strain evidence="4 5">DSM 45169</strain>
    </source>
</reference>
<comment type="caution">
    <text evidence="4">The sequence shown here is derived from an EMBL/GenBank/DDBJ whole genome shotgun (WGS) entry which is preliminary data.</text>
</comment>
<dbReference type="EMBL" id="PZZP01000001">
    <property type="protein sequence ID" value="PTM58427.1"/>
    <property type="molecule type" value="Genomic_DNA"/>
</dbReference>
<evidence type="ECO:0000256" key="2">
    <source>
        <dbReference type="ARBA" id="ARBA00023002"/>
    </source>
</evidence>
<gene>
    <name evidence="4" type="ORF">C8J48_1010</name>
</gene>
<name>A0A2T4Z986_9BACL</name>
<evidence type="ECO:0000313" key="4">
    <source>
        <dbReference type="EMBL" id="PTM58427.1"/>
    </source>
</evidence>
<evidence type="ECO:0000256" key="1">
    <source>
        <dbReference type="ARBA" id="ARBA00009986"/>
    </source>
</evidence>
<keyword evidence="5" id="KW-1185">Reference proteome</keyword>
<keyword evidence="2" id="KW-0560">Oxidoreductase</keyword>